<name>A0ABR1T2S0_9PEZI</name>
<dbReference type="PANTHER" id="PTHR35186:SF4">
    <property type="entry name" value="PRION-INHIBITION AND PROPAGATION HELO DOMAIN-CONTAINING PROTEIN"/>
    <property type="match status" value="1"/>
</dbReference>
<accession>A0ABR1T2S0</accession>
<dbReference type="CDD" id="cd00306">
    <property type="entry name" value="Peptidases_S8_S53"/>
    <property type="match status" value="1"/>
</dbReference>
<comment type="caution">
    <text evidence="3">The sequence shown here is derived from an EMBL/GenBank/DDBJ whole genome shotgun (WGS) entry which is preliminary data.</text>
</comment>
<dbReference type="InterPro" id="IPR036852">
    <property type="entry name" value="Peptidase_S8/S53_dom_sf"/>
</dbReference>
<evidence type="ECO:0000313" key="3">
    <source>
        <dbReference type="EMBL" id="KAK8040250.1"/>
    </source>
</evidence>
<dbReference type="Pfam" id="PF00082">
    <property type="entry name" value="Peptidase_S8"/>
    <property type="match status" value="1"/>
</dbReference>
<dbReference type="InterPro" id="IPR056002">
    <property type="entry name" value="DUF7580"/>
</dbReference>
<organism evidence="3 4">
    <name type="scientific">Apiospora marii</name>
    <dbReference type="NCBI Taxonomy" id="335849"/>
    <lineage>
        <taxon>Eukaryota</taxon>
        <taxon>Fungi</taxon>
        <taxon>Dikarya</taxon>
        <taxon>Ascomycota</taxon>
        <taxon>Pezizomycotina</taxon>
        <taxon>Sordariomycetes</taxon>
        <taxon>Xylariomycetidae</taxon>
        <taxon>Amphisphaeriales</taxon>
        <taxon>Apiosporaceae</taxon>
        <taxon>Apiospora</taxon>
    </lineage>
</organism>
<evidence type="ECO:0000259" key="2">
    <source>
        <dbReference type="Pfam" id="PF24476"/>
    </source>
</evidence>
<keyword evidence="4" id="KW-1185">Reference proteome</keyword>
<dbReference type="SUPFAM" id="SSF52743">
    <property type="entry name" value="Subtilisin-like"/>
    <property type="match status" value="1"/>
</dbReference>
<reference evidence="3 4" key="1">
    <citation type="submission" date="2023-01" db="EMBL/GenBank/DDBJ databases">
        <title>Analysis of 21 Apiospora genomes using comparative genomics revels a genus with tremendous synthesis potential of carbohydrate active enzymes and secondary metabolites.</title>
        <authorList>
            <person name="Sorensen T."/>
        </authorList>
    </citation>
    <scope>NUCLEOTIDE SEQUENCE [LARGE SCALE GENOMIC DNA]</scope>
    <source>
        <strain evidence="3 4">CBS 20057</strain>
    </source>
</reference>
<dbReference type="EMBL" id="JAQQWI010000001">
    <property type="protein sequence ID" value="KAK8040250.1"/>
    <property type="molecule type" value="Genomic_DNA"/>
</dbReference>
<proteinExistence type="predicted"/>
<dbReference type="PANTHER" id="PTHR35186">
    <property type="entry name" value="ANK_REP_REGION DOMAIN-CONTAINING PROTEIN"/>
    <property type="match status" value="1"/>
</dbReference>
<sequence>MAQQKCIIHFAFEATQRLREHSLACDSTKSSTFPSQLAGLSYHLCSALDRLAKESAVNQQHGMRHLRQYLENLNRLYQWPVPSSSSTLPRTAPFDRKHYPNIAKALAQQPKSGTCLETLRSFAATRNPAAHALRTKLLRGINRLLESISTKGETDVTDLPLPEQKQNGKHDYQVYIRNLYNTLSSHCICQVEGRVDPIVTNLRLNNDYNLNEIDNAVSFSVLFLDHPHNHISAGITSVQDKRYQASKIADRVLCRGIRFKEEKRGTTSKRGKIIPLGGLCKEITIKAQSQLAFAVSEQGLELETKPLSLSRQYLLRLPSISLADLLRATDLAPKLRLLLSYILAKAVWQFYDTMWMGQAWNKDTLHFMFEKSDNCPKAVWVNEPFLNHDFDTDNISQDDDTLRIHQFPKILALGIMMMEIELGIDIEDKRSADCINDDGSPVINADLTTALGVFNNDLQAKTDVMGPLKKAIEVCILPTSFDQYQDNIDSIRESLLQRVVRPIEQFYMIAWEHPDETEVKPLDLEILVVRHGSRGNFLPSTPEPRFAASSPINRIEAHLSHDNLTMHQRDDVFPIRQGHNPQSHGTLSAGAAFSSADWFQHLDPLNLVLRAKPKDQDDQWRKSRIAVLDTGVSEALADSEDWVRGYKDFVSGDDDTWQDSTGHGTNAIRLIKMVYNMADIYVARVFEGREACANTHVLMAQAMQHAVREWKADVIAMPSGFPCQHEEIRAAVDEANANHVLIFTAAANYGNVTDVAFPGRLYRDAKLFCMFSTDANARCLHNLNPSPLAGARYSFAVLGENIQLPGMQGPLLSGTSYSAVIGAALAGRILDFSRQPLAQQKMRGVADLSRVEGMSAVFARMARGAVDNGYHCIAPWKIMPSLDHVDGAKRKEAQRAHICETISRALEDMYAN</sequence>
<feature type="domain" description="DUF7580" evidence="2">
    <location>
        <begin position="277"/>
        <end position="505"/>
    </location>
</feature>
<evidence type="ECO:0000313" key="4">
    <source>
        <dbReference type="Proteomes" id="UP001396898"/>
    </source>
</evidence>
<evidence type="ECO:0000259" key="1">
    <source>
        <dbReference type="Pfam" id="PF00082"/>
    </source>
</evidence>
<protein>
    <submittedName>
        <fullName evidence="3">Subtilisin-like protein</fullName>
    </submittedName>
</protein>
<feature type="domain" description="Peptidase S8/S53" evidence="1">
    <location>
        <begin position="624"/>
        <end position="760"/>
    </location>
</feature>
<dbReference type="InterPro" id="IPR000209">
    <property type="entry name" value="Peptidase_S8/S53_dom"/>
</dbReference>
<gene>
    <name evidence="3" type="ORF">PG991_000038</name>
</gene>
<dbReference type="Gene3D" id="3.40.50.200">
    <property type="entry name" value="Peptidase S8/S53 domain"/>
    <property type="match status" value="1"/>
</dbReference>
<dbReference type="Pfam" id="PF24476">
    <property type="entry name" value="DUF7580"/>
    <property type="match status" value="1"/>
</dbReference>
<dbReference type="Proteomes" id="UP001396898">
    <property type="component" value="Unassembled WGS sequence"/>
</dbReference>